<accession>A0AAV5ESD2</accession>
<keyword evidence="3" id="KW-1185">Reference proteome</keyword>
<name>A0AAV5ESD2_ELECO</name>
<evidence type="ECO:0000313" key="2">
    <source>
        <dbReference type="EMBL" id="GJN25712.1"/>
    </source>
</evidence>
<gene>
    <name evidence="2" type="primary">gb13575</name>
    <name evidence="2" type="ORF">PR202_gb13575</name>
</gene>
<dbReference type="PANTHER" id="PTHR36138">
    <property type="entry name" value="EXPRESSED PROTEIN-RELATED"/>
    <property type="match status" value="1"/>
</dbReference>
<protein>
    <submittedName>
        <fullName evidence="2">Uncharacterized protein</fullName>
    </submittedName>
</protein>
<reference evidence="2" key="1">
    <citation type="journal article" date="2018" name="DNA Res.">
        <title>Multiple hybrid de novo genome assembly of finger millet, an orphan allotetraploid crop.</title>
        <authorList>
            <person name="Hatakeyama M."/>
            <person name="Aluri S."/>
            <person name="Balachadran M.T."/>
            <person name="Sivarajan S.R."/>
            <person name="Patrignani A."/>
            <person name="Gruter S."/>
            <person name="Poveda L."/>
            <person name="Shimizu-Inatsugi R."/>
            <person name="Baeten J."/>
            <person name="Francoijs K.J."/>
            <person name="Nataraja K.N."/>
            <person name="Reddy Y.A.N."/>
            <person name="Phadnis S."/>
            <person name="Ravikumar R.L."/>
            <person name="Schlapbach R."/>
            <person name="Sreeman S.M."/>
            <person name="Shimizu K.K."/>
        </authorList>
    </citation>
    <scope>NUCLEOTIDE SEQUENCE</scope>
</reference>
<reference evidence="2" key="2">
    <citation type="submission" date="2021-12" db="EMBL/GenBank/DDBJ databases">
        <title>Resequencing data analysis of finger millet.</title>
        <authorList>
            <person name="Hatakeyama M."/>
            <person name="Aluri S."/>
            <person name="Balachadran M.T."/>
            <person name="Sivarajan S.R."/>
            <person name="Poveda L."/>
            <person name="Shimizu-Inatsugi R."/>
            <person name="Schlapbach R."/>
            <person name="Sreeman S.M."/>
            <person name="Shimizu K.K."/>
        </authorList>
    </citation>
    <scope>NUCLEOTIDE SEQUENCE</scope>
</reference>
<feature type="region of interest" description="Disordered" evidence="1">
    <location>
        <begin position="1"/>
        <end position="48"/>
    </location>
</feature>
<dbReference type="PANTHER" id="PTHR36138:SF12">
    <property type="entry name" value="OS11G0638500 PROTEIN"/>
    <property type="match status" value="1"/>
</dbReference>
<dbReference type="EMBL" id="BQKI01000078">
    <property type="protein sequence ID" value="GJN25712.1"/>
    <property type="molecule type" value="Genomic_DNA"/>
</dbReference>
<evidence type="ECO:0000313" key="3">
    <source>
        <dbReference type="Proteomes" id="UP001054889"/>
    </source>
</evidence>
<evidence type="ECO:0000256" key="1">
    <source>
        <dbReference type="SAM" id="MobiDB-lite"/>
    </source>
</evidence>
<organism evidence="2 3">
    <name type="scientific">Eleusine coracana subsp. coracana</name>
    <dbReference type="NCBI Taxonomy" id="191504"/>
    <lineage>
        <taxon>Eukaryota</taxon>
        <taxon>Viridiplantae</taxon>
        <taxon>Streptophyta</taxon>
        <taxon>Embryophyta</taxon>
        <taxon>Tracheophyta</taxon>
        <taxon>Spermatophyta</taxon>
        <taxon>Magnoliopsida</taxon>
        <taxon>Liliopsida</taxon>
        <taxon>Poales</taxon>
        <taxon>Poaceae</taxon>
        <taxon>PACMAD clade</taxon>
        <taxon>Chloridoideae</taxon>
        <taxon>Cynodonteae</taxon>
        <taxon>Eleusininae</taxon>
        <taxon>Eleusine</taxon>
    </lineage>
</organism>
<comment type="caution">
    <text evidence="2">The sequence shown here is derived from an EMBL/GenBank/DDBJ whole genome shotgun (WGS) entry which is preliminary data.</text>
</comment>
<proteinExistence type="predicted"/>
<dbReference type="AlphaFoldDB" id="A0AAV5ESD2"/>
<sequence>MSSSPDTDQRREGKAPADLPEDSSETARPSLPGATATGKTTTKKKKNMVRMTQAQIDSYIRYQTVHIPEDLVPRVSKERLAQTNLADQGNLPVPMDQMDDYIAGLFRDINRSEARFMKERVCSGTSTTTTPKGTRKKNCPTMRKQKVEVIALVSDFFLGFAHGVAADASCSVGPSCFSDPPRSSWRRSRTRRPACRARRAVSRSRHAGTLDEDPPVTRFFVEEIGDSDGPGNSFTTLDEDCVVSLESFYVSAGARARLVGPLFLAAGKATSRSSTRN</sequence>
<dbReference type="Proteomes" id="UP001054889">
    <property type="component" value="Unassembled WGS sequence"/>
</dbReference>